<comment type="caution">
    <text evidence="1">The sequence shown here is derived from an EMBL/GenBank/DDBJ whole genome shotgun (WGS) entry which is preliminary data.</text>
</comment>
<proteinExistence type="predicted"/>
<accession>A0A4V3H4F6</accession>
<organism evidence="1 2">
    <name type="scientific">Thiohalophilus thiocyanatoxydans</name>
    <dbReference type="NCBI Taxonomy" id="381308"/>
    <lineage>
        <taxon>Bacteria</taxon>
        <taxon>Pseudomonadati</taxon>
        <taxon>Pseudomonadota</taxon>
        <taxon>Gammaproteobacteria</taxon>
        <taxon>Thiohalomonadales</taxon>
        <taxon>Thiohalophilaceae</taxon>
        <taxon>Thiohalophilus</taxon>
    </lineage>
</organism>
<protein>
    <submittedName>
        <fullName evidence="1">Uncharacterized protein</fullName>
    </submittedName>
</protein>
<dbReference type="Proteomes" id="UP000294914">
    <property type="component" value="Unassembled WGS sequence"/>
</dbReference>
<dbReference type="EMBL" id="SOQX01000002">
    <property type="protein sequence ID" value="TDY03005.1"/>
    <property type="molecule type" value="Genomic_DNA"/>
</dbReference>
<reference evidence="1 2" key="1">
    <citation type="submission" date="2019-03" db="EMBL/GenBank/DDBJ databases">
        <title>Genomic Encyclopedia of Type Strains, Phase IV (KMG-IV): sequencing the most valuable type-strain genomes for metagenomic binning, comparative biology and taxonomic classification.</title>
        <authorList>
            <person name="Goeker M."/>
        </authorList>
    </citation>
    <scope>NUCLEOTIDE SEQUENCE [LARGE SCALE GENOMIC DNA]</scope>
    <source>
        <strain evidence="1 2">DSM 16326</strain>
    </source>
</reference>
<keyword evidence="2" id="KW-1185">Reference proteome</keyword>
<evidence type="ECO:0000313" key="2">
    <source>
        <dbReference type="Proteomes" id="UP000294914"/>
    </source>
</evidence>
<dbReference type="AlphaFoldDB" id="A0A4V3H4F6"/>
<name>A0A4V3H4F6_9GAMM</name>
<evidence type="ECO:0000313" key="1">
    <source>
        <dbReference type="EMBL" id="TDY03005.1"/>
    </source>
</evidence>
<sequence>MDQSTIVISDIEKLLDEVAHTANVRKIAIGIAAGFSKHEMGLYLSDPQYRRSRKGDIGTLSLKWFRRRKNQDIKDRFTLEGRRRRMAVRAEKTTGADPEYQNQADQAEYNRFDLSWEDECGSRRFVLAMEIEMDLDSSEVVRDFKKLLKNRSRASKVMVCQAKTSGEARKIANELSEQLERHAKPIGEFLVSVWTWEVGRFLHFPLHSHNHVLEPTG</sequence>
<gene>
    <name evidence="1" type="ORF">EDC23_1389</name>
</gene>
<dbReference type="RefSeq" id="WP_134082381.1">
    <property type="nucleotide sequence ID" value="NZ_SOQX01000002.1"/>
</dbReference>